<gene>
    <name evidence="6" type="ORF">ABIC20_003017</name>
</gene>
<evidence type="ECO:0000259" key="5">
    <source>
        <dbReference type="PROSITE" id="PS01124"/>
    </source>
</evidence>
<sequence length="326" mass="34490">MAGPIRRRAGAPETAGADDPLSGLAPLLRVRPHLDDVCRFGGTWAAAHEAEPMRQAYFHLVTRGRATLRRPGGAPLQVAAGDILLLPRGDAHLFHGAGPPPSTPLPVAVRHAHDLRFKTTVGAEPDVELICGRLAFEAAPRTLIVTALPDLLVLSVGAEPLATRFAPLLAGIREELNDLRAGSVAVAENLASALFMMMLRAHLETSAPAEGLLRLLGQPLTARAVLAMVRDPVHPWTLDALAATAAASRASLVRAFRAAAGVAPLEFLTDLRLGLAHHRLRTETVSLDRLAAEVGYQSAAALSRAFLRKYGIRPGQARQAEAPPAG</sequence>
<dbReference type="Proteomes" id="UP001549119">
    <property type="component" value="Unassembled WGS sequence"/>
</dbReference>
<dbReference type="EMBL" id="JBEPNW010000002">
    <property type="protein sequence ID" value="MET3865708.1"/>
    <property type="molecule type" value="Genomic_DNA"/>
</dbReference>
<dbReference type="InterPro" id="IPR050204">
    <property type="entry name" value="AraC_XylS_family_regulators"/>
</dbReference>
<protein>
    <submittedName>
        <fullName evidence="6">AraC family transcriptional activator of mtrCDE</fullName>
    </submittedName>
</protein>
<keyword evidence="1" id="KW-0805">Transcription regulation</keyword>
<dbReference type="SUPFAM" id="SSF51215">
    <property type="entry name" value="Regulatory protein AraC"/>
    <property type="match status" value="1"/>
</dbReference>
<keyword evidence="7" id="KW-1185">Reference proteome</keyword>
<evidence type="ECO:0000256" key="1">
    <source>
        <dbReference type="ARBA" id="ARBA00023015"/>
    </source>
</evidence>
<evidence type="ECO:0000256" key="2">
    <source>
        <dbReference type="ARBA" id="ARBA00023125"/>
    </source>
</evidence>
<name>A0ABV2NGT1_9HYPH</name>
<accession>A0ABV2NGT1</accession>
<organism evidence="6 7">
    <name type="scientific">Methylobacterium radiotolerans</name>
    <dbReference type="NCBI Taxonomy" id="31998"/>
    <lineage>
        <taxon>Bacteria</taxon>
        <taxon>Pseudomonadati</taxon>
        <taxon>Pseudomonadota</taxon>
        <taxon>Alphaproteobacteria</taxon>
        <taxon>Hyphomicrobiales</taxon>
        <taxon>Methylobacteriaceae</taxon>
        <taxon>Methylobacterium</taxon>
    </lineage>
</organism>
<evidence type="ECO:0000313" key="7">
    <source>
        <dbReference type="Proteomes" id="UP001549119"/>
    </source>
</evidence>
<dbReference type="SMART" id="SM00342">
    <property type="entry name" value="HTH_ARAC"/>
    <property type="match status" value="1"/>
</dbReference>
<dbReference type="InterPro" id="IPR032783">
    <property type="entry name" value="AraC_lig"/>
</dbReference>
<evidence type="ECO:0000256" key="4">
    <source>
        <dbReference type="SAM" id="MobiDB-lite"/>
    </source>
</evidence>
<dbReference type="Gene3D" id="1.10.10.60">
    <property type="entry name" value="Homeodomain-like"/>
    <property type="match status" value="1"/>
</dbReference>
<feature type="region of interest" description="Disordered" evidence="4">
    <location>
        <begin position="1"/>
        <end position="22"/>
    </location>
</feature>
<evidence type="ECO:0000256" key="3">
    <source>
        <dbReference type="ARBA" id="ARBA00023163"/>
    </source>
</evidence>
<dbReference type="PANTHER" id="PTHR46796:SF7">
    <property type="entry name" value="ARAC FAMILY TRANSCRIPTIONAL REGULATOR"/>
    <property type="match status" value="1"/>
</dbReference>
<dbReference type="InterPro" id="IPR009057">
    <property type="entry name" value="Homeodomain-like_sf"/>
</dbReference>
<feature type="domain" description="HTH araC/xylS-type" evidence="5">
    <location>
        <begin position="222"/>
        <end position="320"/>
    </location>
</feature>
<dbReference type="InterPro" id="IPR018060">
    <property type="entry name" value="HTH_AraC"/>
</dbReference>
<dbReference type="PANTHER" id="PTHR46796">
    <property type="entry name" value="HTH-TYPE TRANSCRIPTIONAL ACTIVATOR RHAS-RELATED"/>
    <property type="match status" value="1"/>
</dbReference>
<dbReference type="InterPro" id="IPR037923">
    <property type="entry name" value="HTH-like"/>
</dbReference>
<dbReference type="SUPFAM" id="SSF46689">
    <property type="entry name" value="Homeodomain-like"/>
    <property type="match status" value="1"/>
</dbReference>
<keyword evidence="3" id="KW-0804">Transcription</keyword>
<evidence type="ECO:0000313" key="6">
    <source>
        <dbReference type="EMBL" id="MET3865708.1"/>
    </source>
</evidence>
<dbReference type="RefSeq" id="WP_012321368.1">
    <property type="nucleotide sequence ID" value="NZ_BJXP01000099.1"/>
</dbReference>
<proteinExistence type="predicted"/>
<comment type="caution">
    <text evidence="6">The sequence shown here is derived from an EMBL/GenBank/DDBJ whole genome shotgun (WGS) entry which is preliminary data.</text>
</comment>
<dbReference type="GeneID" id="6140513"/>
<dbReference type="PROSITE" id="PS01124">
    <property type="entry name" value="HTH_ARAC_FAMILY_2"/>
    <property type="match status" value="1"/>
</dbReference>
<keyword evidence="2" id="KW-0238">DNA-binding</keyword>
<reference evidence="6 7" key="1">
    <citation type="submission" date="2024-06" db="EMBL/GenBank/DDBJ databases">
        <title>Genomics of switchgrass bacterial isolates.</title>
        <authorList>
            <person name="Shade A."/>
        </authorList>
    </citation>
    <scope>NUCLEOTIDE SEQUENCE [LARGE SCALE GENOMIC DNA]</scope>
    <source>
        <strain evidence="6 7">PvP084</strain>
    </source>
</reference>
<dbReference type="Pfam" id="PF12833">
    <property type="entry name" value="HTH_18"/>
    <property type="match status" value="1"/>
</dbReference>
<dbReference type="Pfam" id="PF12852">
    <property type="entry name" value="Cupin_6"/>
    <property type="match status" value="1"/>
</dbReference>